<dbReference type="Pfam" id="PF00566">
    <property type="entry name" value="RabGAP-TBC"/>
    <property type="match status" value="2"/>
</dbReference>
<evidence type="ECO:0000313" key="3">
    <source>
        <dbReference type="EMBL" id="TFJ88479.1"/>
    </source>
</evidence>
<dbReference type="EMBL" id="SDOX01000001">
    <property type="protein sequence ID" value="TFJ88479.1"/>
    <property type="molecule type" value="Genomic_DNA"/>
</dbReference>
<feature type="compositionally biased region" description="Low complexity" evidence="1">
    <location>
        <begin position="600"/>
        <end position="613"/>
    </location>
</feature>
<feature type="region of interest" description="Disordered" evidence="1">
    <location>
        <begin position="261"/>
        <end position="363"/>
    </location>
</feature>
<feature type="compositionally biased region" description="Low complexity" evidence="1">
    <location>
        <begin position="559"/>
        <end position="573"/>
    </location>
</feature>
<feature type="region of interest" description="Disordered" evidence="1">
    <location>
        <begin position="559"/>
        <end position="619"/>
    </location>
</feature>
<dbReference type="SMART" id="SM00164">
    <property type="entry name" value="TBC"/>
    <property type="match status" value="1"/>
</dbReference>
<dbReference type="Proteomes" id="UP000355283">
    <property type="component" value="Unassembled WGS sequence"/>
</dbReference>
<reference evidence="3 4" key="1">
    <citation type="submission" date="2019-01" db="EMBL/GenBank/DDBJ databases">
        <title>Nuclear Genome Assembly of the Microalgal Biofuel strain Nannochloropsis salina CCMP1776.</title>
        <authorList>
            <person name="Hovde B."/>
        </authorList>
    </citation>
    <scope>NUCLEOTIDE SEQUENCE [LARGE SCALE GENOMIC DNA]</scope>
    <source>
        <strain evidence="3 4">CCMP1776</strain>
    </source>
</reference>
<evidence type="ECO:0000256" key="1">
    <source>
        <dbReference type="SAM" id="MobiDB-lite"/>
    </source>
</evidence>
<feature type="compositionally biased region" description="Basic and acidic residues" evidence="1">
    <location>
        <begin position="270"/>
        <end position="285"/>
    </location>
</feature>
<proteinExistence type="predicted"/>
<feature type="compositionally biased region" description="Low complexity" evidence="1">
    <location>
        <begin position="101"/>
        <end position="112"/>
    </location>
</feature>
<dbReference type="AlphaFoldDB" id="A0A4D9DI15"/>
<dbReference type="SUPFAM" id="SSF47923">
    <property type="entry name" value="Ypt/Rab-GAP domain of gyp1p"/>
    <property type="match status" value="2"/>
</dbReference>
<dbReference type="InterPro" id="IPR000195">
    <property type="entry name" value="Rab-GAP-TBC_dom"/>
</dbReference>
<feature type="compositionally biased region" description="Low complexity" evidence="1">
    <location>
        <begin position="583"/>
        <end position="592"/>
    </location>
</feature>
<gene>
    <name evidence="3" type="ORF">NSK_000053</name>
</gene>
<feature type="region of interest" description="Disordered" evidence="1">
    <location>
        <begin position="378"/>
        <end position="404"/>
    </location>
</feature>
<keyword evidence="4" id="KW-1185">Reference proteome</keyword>
<organism evidence="3 4">
    <name type="scientific">Nannochloropsis salina CCMP1776</name>
    <dbReference type="NCBI Taxonomy" id="1027361"/>
    <lineage>
        <taxon>Eukaryota</taxon>
        <taxon>Sar</taxon>
        <taxon>Stramenopiles</taxon>
        <taxon>Ochrophyta</taxon>
        <taxon>Eustigmatophyceae</taxon>
        <taxon>Eustigmatales</taxon>
        <taxon>Monodopsidaceae</taxon>
        <taxon>Microchloropsis</taxon>
        <taxon>Microchloropsis salina</taxon>
    </lineage>
</organism>
<feature type="compositionally biased region" description="Basic and acidic residues" evidence="1">
    <location>
        <begin position="303"/>
        <end position="325"/>
    </location>
</feature>
<feature type="compositionally biased region" description="Polar residues" evidence="1">
    <location>
        <begin position="126"/>
        <end position="140"/>
    </location>
</feature>
<dbReference type="InterPro" id="IPR027417">
    <property type="entry name" value="P-loop_NTPase"/>
</dbReference>
<dbReference type="Gene3D" id="3.40.50.300">
    <property type="entry name" value="P-loop containing nucleotide triphosphate hydrolases"/>
    <property type="match status" value="1"/>
</dbReference>
<dbReference type="GO" id="GO:0005096">
    <property type="term" value="F:GTPase activator activity"/>
    <property type="evidence" value="ECO:0007669"/>
    <property type="project" value="TreeGrafter"/>
</dbReference>
<feature type="compositionally biased region" description="Polar residues" evidence="1">
    <location>
        <begin position="167"/>
        <end position="195"/>
    </location>
</feature>
<dbReference type="PANTHER" id="PTHR22957">
    <property type="entry name" value="TBC1 DOMAIN FAMILY MEMBER GTPASE-ACTIVATING PROTEIN"/>
    <property type="match status" value="1"/>
</dbReference>
<dbReference type="Gene3D" id="1.10.472.80">
    <property type="entry name" value="Ypt/Rab-GAP domain of gyp1p, domain 3"/>
    <property type="match status" value="1"/>
</dbReference>
<dbReference type="FunFam" id="1.10.472.80:FF:000001">
    <property type="entry name" value="TBC1 domain family member 22B"/>
    <property type="match status" value="1"/>
</dbReference>
<feature type="compositionally biased region" description="Low complexity" evidence="1">
    <location>
        <begin position="226"/>
        <end position="235"/>
    </location>
</feature>
<protein>
    <recommendedName>
        <fullName evidence="2">Rab-GAP TBC domain-containing protein</fullName>
    </recommendedName>
</protein>
<dbReference type="InterPro" id="IPR035969">
    <property type="entry name" value="Rab-GAP_TBC_sf"/>
</dbReference>
<sequence>MSLSEVCQIMVDKGSINLSRGQKKRLAITRAITGGSIILLLNERSSALDGLSDSGGSHRKSTGNPAVFAPSHPPQVPPARAVPNIFERLQLGKPKTRRALRSPSSSATSNSIAKEEDDAKKKAIITGSSGDGNQAGSTANRNKDAWIGIGSSGAGSPRKDAKGLSEASANQTNHRSSFISTSLAGPSPRKGSNTLAVPGHLKMRTHSTPAFAPSGSASVSTGTTEGPGAPDGDPSPSWPRPVHQAMQGGTVSMLEAHLSPGVRKAPLSEGDARCGETKEEDRQGPREASGAEVKIDLTGVGQEEQKQMRREPQPSTKADGDEKRKAVPSIERGAARSPSPRAPPAREQGRQPDKASSGWRGKGIRRGLGELAQATIMGALGGGSSGSEGRLPSPDPEEVEADGRRALSYVDRKFDELMEAEVVDMALLREQSWGGIPDRHRGTVWRLLLGYLPAHRDRRAATLRRKRREYAEILPSYFNVPAEERTMQEQEMLRQILVDLPRTQPDMPLFHQEETQRCMERVLYLWAVRHPASGYVQGMNDLITPFILVFLAERLVHPSSSSLPPSASLSPPATHRGHHDRSLPSPTHVSPSLPSPSPPSSRASTPRTGRSASGMAAGEAQSLDVAKVPRQVLEEVEADVYWCMCKLLDNIQDHYTFSQPGLQRMMIRLQALVERHDPPLHRHLESEGLQYVQFAFRWMNCLLMRELSLDAIIRVWDTELAEELGGFEAFHVYLCAAFLLRFADHLRTLQFQDLVLFLQDLPTHSWTLHEIEPLLSQAHVLRALYPDFGQPGGARVMPPTRGGRN</sequence>
<name>A0A4D9DI15_9STRA</name>
<dbReference type="PROSITE" id="PS50086">
    <property type="entry name" value="TBC_RABGAP"/>
    <property type="match status" value="1"/>
</dbReference>
<feature type="compositionally biased region" description="Polar residues" evidence="1">
    <location>
        <begin position="215"/>
        <end position="224"/>
    </location>
</feature>
<dbReference type="Gene3D" id="1.10.10.750">
    <property type="entry name" value="Ypt/Rab-GAP domain of gyp1p, domain 1"/>
    <property type="match status" value="1"/>
</dbReference>
<accession>A0A4D9DI15</accession>
<feature type="domain" description="Rab-GAP TBC" evidence="2">
    <location>
        <begin position="435"/>
        <end position="723"/>
    </location>
</feature>
<dbReference type="SUPFAM" id="SSF52540">
    <property type="entry name" value="P-loop containing nucleoside triphosphate hydrolases"/>
    <property type="match status" value="1"/>
</dbReference>
<feature type="region of interest" description="Disordered" evidence="1">
    <location>
        <begin position="49"/>
        <end position="79"/>
    </location>
</feature>
<feature type="region of interest" description="Disordered" evidence="1">
    <location>
        <begin position="91"/>
        <end position="244"/>
    </location>
</feature>
<evidence type="ECO:0000259" key="2">
    <source>
        <dbReference type="PROSITE" id="PS50086"/>
    </source>
</evidence>
<dbReference type="OrthoDB" id="26371at2759"/>
<dbReference type="PANTHER" id="PTHR22957:SF26">
    <property type="entry name" value="LD44506P"/>
    <property type="match status" value="1"/>
</dbReference>
<comment type="caution">
    <text evidence="3">The sequence shown here is derived from an EMBL/GenBank/DDBJ whole genome shotgun (WGS) entry which is preliminary data.</text>
</comment>
<dbReference type="Gene3D" id="1.10.8.270">
    <property type="entry name" value="putative rabgap domain of human tbc1 domain family member 14 like domains"/>
    <property type="match status" value="1"/>
</dbReference>
<evidence type="ECO:0000313" key="4">
    <source>
        <dbReference type="Proteomes" id="UP000355283"/>
    </source>
</evidence>